<name>A0A1D1VLC1_RAMVA</name>
<dbReference type="Pfam" id="PF00400">
    <property type="entry name" value="WD40"/>
    <property type="match status" value="4"/>
</dbReference>
<dbReference type="Gene3D" id="2.130.10.10">
    <property type="entry name" value="YVTN repeat-like/Quinoprotein amine dehydrogenase"/>
    <property type="match status" value="3"/>
</dbReference>
<keyword evidence="2" id="KW-0677">Repeat</keyword>
<protein>
    <recommendedName>
        <fullName evidence="7">WD repeat-containing protein 7</fullName>
    </recommendedName>
</protein>
<feature type="repeat" description="WD" evidence="3">
    <location>
        <begin position="573"/>
        <end position="614"/>
    </location>
</feature>
<reference evidence="5 6" key="1">
    <citation type="journal article" date="2016" name="Nat. Commun.">
        <title>Extremotolerant tardigrade genome and improved radiotolerance of human cultured cells by tardigrade-unique protein.</title>
        <authorList>
            <person name="Hashimoto T."/>
            <person name="Horikawa D.D."/>
            <person name="Saito Y."/>
            <person name="Kuwahara H."/>
            <person name="Kozuka-Hata H."/>
            <person name="Shin-I T."/>
            <person name="Minakuchi Y."/>
            <person name="Ohishi K."/>
            <person name="Motoyama A."/>
            <person name="Aizu T."/>
            <person name="Enomoto A."/>
            <person name="Kondo K."/>
            <person name="Tanaka S."/>
            <person name="Hara Y."/>
            <person name="Koshikawa S."/>
            <person name="Sagara H."/>
            <person name="Miura T."/>
            <person name="Yokobori S."/>
            <person name="Miyagawa K."/>
            <person name="Suzuki Y."/>
            <person name="Kubo T."/>
            <person name="Oyama M."/>
            <person name="Kohara Y."/>
            <person name="Fujiyama A."/>
            <person name="Arakawa K."/>
            <person name="Katayama T."/>
            <person name="Toyoda A."/>
            <person name="Kunieda T."/>
        </authorList>
    </citation>
    <scope>NUCLEOTIDE SEQUENCE [LARGE SCALE GENOMIC DNA]</scope>
    <source>
        <strain evidence="5 6">YOKOZUNA-1</strain>
    </source>
</reference>
<dbReference type="OrthoDB" id="338622at2759"/>
<evidence type="ECO:0000256" key="2">
    <source>
        <dbReference type="ARBA" id="ARBA00022737"/>
    </source>
</evidence>
<dbReference type="InterPro" id="IPR049916">
    <property type="entry name" value="WDR72-like"/>
</dbReference>
<dbReference type="GO" id="GO:0005737">
    <property type="term" value="C:cytoplasm"/>
    <property type="evidence" value="ECO:0007669"/>
    <property type="project" value="TreeGrafter"/>
</dbReference>
<evidence type="ECO:0000256" key="3">
    <source>
        <dbReference type="PROSITE-ProRule" id="PRU00221"/>
    </source>
</evidence>
<keyword evidence="6" id="KW-1185">Reference proteome</keyword>
<dbReference type="InterPro" id="IPR036322">
    <property type="entry name" value="WD40_repeat_dom_sf"/>
</dbReference>
<dbReference type="InterPro" id="IPR015943">
    <property type="entry name" value="WD40/YVTN_repeat-like_dom_sf"/>
</dbReference>
<comment type="caution">
    <text evidence="5">The sequence shown here is derived from an EMBL/GenBank/DDBJ whole genome shotgun (WGS) entry which is preliminary data.</text>
</comment>
<evidence type="ECO:0000313" key="5">
    <source>
        <dbReference type="EMBL" id="GAV02422.1"/>
    </source>
</evidence>
<evidence type="ECO:0000256" key="1">
    <source>
        <dbReference type="ARBA" id="ARBA00022574"/>
    </source>
</evidence>
<evidence type="ECO:0000256" key="4">
    <source>
        <dbReference type="SAM" id="MobiDB-lite"/>
    </source>
</evidence>
<accession>A0A1D1VLC1</accession>
<gene>
    <name evidence="5" type="primary">RvY_12991</name>
    <name evidence="5" type="synonym">RvY_12991.1</name>
    <name evidence="5" type="ORF">RvY_12991-1</name>
</gene>
<dbReference type="PROSITE" id="PS50082">
    <property type="entry name" value="WD_REPEATS_2"/>
    <property type="match status" value="4"/>
</dbReference>
<dbReference type="STRING" id="947166.A0A1D1VLC1"/>
<dbReference type="Proteomes" id="UP000186922">
    <property type="component" value="Unassembled WGS sequence"/>
</dbReference>
<dbReference type="InterPro" id="IPR001680">
    <property type="entry name" value="WD40_rpt"/>
</dbReference>
<dbReference type="PANTHER" id="PTHR44099">
    <property type="entry name" value="RABCONNECTIN-3B, ISOFORM A"/>
    <property type="match status" value="1"/>
</dbReference>
<dbReference type="SUPFAM" id="SSF50978">
    <property type="entry name" value="WD40 repeat-like"/>
    <property type="match status" value="3"/>
</dbReference>
<evidence type="ECO:0008006" key="7">
    <source>
        <dbReference type="Google" id="ProtNLM"/>
    </source>
</evidence>
<dbReference type="PANTHER" id="PTHR44099:SF4">
    <property type="entry name" value="RABCONNECTIN-3B, ISOFORM A"/>
    <property type="match status" value="1"/>
</dbReference>
<feature type="repeat" description="WD" evidence="3">
    <location>
        <begin position="23"/>
        <end position="57"/>
    </location>
</feature>
<organism evidence="5 6">
    <name type="scientific">Ramazzottius varieornatus</name>
    <name type="common">Water bear</name>
    <name type="synonym">Tardigrade</name>
    <dbReference type="NCBI Taxonomy" id="947166"/>
    <lineage>
        <taxon>Eukaryota</taxon>
        <taxon>Metazoa</taxon>
        <taxon>Ecdysozoa</taxon>
        <taxon>Tardigrada</taxon>
        <taxon>Eutardigrada</taxon>
        <taxon>Parachela</taxon>
        <taxon>Hypsibioidea</taxon>
        <taxon>Ramazzottiidae</taxon>
        <taxon>Ramazzottius</taxon>
    </lineage>
</organism>
<dbReference type="EMBL" id="BDGG01000008">
    <property type="protein sequence ID" value="GAV02422.1"/>
    <property type="molecule type" value="Genomic_DNA"/>
</dbReference>
<sequence length="1446" mass="159451">MQSSSTLVVPIVLWGNKCPTHCISSILLSPNQNSAVTGSYDGQICLWHFRDGVFKATPTMLFVGHTKAVKCLAWMDRDATSFFSSSEAGEMCIWDLDDSSCKEATTSPYVHTSVQVHQLAGRRSSHLFCNGCYADVLVYEGFSLQLSFRLISKISSDWITSMIVMKPAAAPDDVVVGLTISGAMKVWTISQDFNGHGKEFLFENESKQLLVRSAWTLKSCPTLPRAMLIVSRKEWHIYDAGDFSQLCTTSAPEGVNWTSGDFLNTEQAVIYASNGSAYLYRLPSKPGFINAPSTGSVGNSHQYRQSPPKGTQNPAFLFGVLRVSSTAPLACEPTWTILRSKVEGGISSYPFHVRNYVFRGDARGRLSTWAVPEPSASDLGLLASKQEMPEYMPMETTVMDAEWDRLTRRLPGVIERAETVEDESAFKITASLFAPAQGRMFLGMEDGAIVMLPALQKLTSQFFIGKKASDAPVYRSLRGHEGKITALLYPHQDSARYDPGMLVSGGVDFTVRVWDLYQCQLQHTFVCQAGEILQLVTPPNGCNTRILSSICSIASDHSVALLSLKERKAVLMASRHVFPIQCVKWRPVDDFLLVQCTDGMVYVWQMETGHLDRVLQGGAAEEVMKAVDEDESRGVAEEIGGNATLQLLRAIKHRNMDAAKQAAKQGLKNLGGGSGGPAGTDGWNKAGFGHPLTIQPMRSNPLDQENHLLLFDVEALIYQLLMEENRTELPEAGRTTPLRTDVKLPDWKSSVIPGAASNSALTADSAKTQKHIAFATEGVSMAMEVAQLLMSVLYAWGLDPEMDKICVEKLGMLQPKQAVNYGLMSKSGYMTLLLPSSIHRRSIELPAPQERIREMVAAITRTHYSLSPTLTTVHLMALISMANTLMNIQNATFLSDYEKRRKLHKRLVRMDSKAVTSAGLPELTQGLGGYTQSEAAQTFVEHQAQIKQAWSQLTAMHCVLLSERLAQENFRPPDIELLLRRWQDRSMEIRTASQALMLSELRRMGGPGRRKLIERWAPYLPTFGENEKTAASDVRPPSATTAAPVDPANSEIGSNDDSEFEDLQNELYGAVNPNLPSVYSVEYRKKQSTAIILLGIIGAEFGNDAQSRPVANGKSVGVGEEAISVTDPMVRFVAKALSYIVVNTDERLQPFSSLRRSAVDLIGRGFTVWEPFLDVGQVLLALLKMTVDVEKPALTTSAGVPLSPSLDMARTTKQALEMIVSVRPPVFLTVINMEITRHNSLAISANTLNINLNNAIIVRAKDELLRILDLLINKHAQSVADLIVETVDIVCHCLDTGRIKSHGLFELFPSLNRFPMIAYCKQNRRIAVGSKKGGIFIYELRGMKVQSYGGHAQAVSACEFSPDGKHLATFSAREGKVLFWAIGATMFGLGSTQPRCVKTSKASVVAVQNWPDLRDAVEYKMAKLRWMNNKDVMCLLMNGKEERFSV</sequence>
<dbReference type="SMART" id="SM00320">
    <property type="entry name" value="WD40"/>
    <property type="match status" value="5"/>
</dbReference>
<proteinExistence type="predicted"/>
<feature type="region of interest" description="Disordered" evidence="4">
    <location>
        <begin position="1028"/>
        <end position="1052"/>
    </location>
</feature>
<feature type="repeat" description="WD" evidence="3">
    <location>
        <begin position="62"/>
        <end position="104"/>
    </location>
</feature>
<evidence type="ECO:0000313" key="6">
    <source>
        <dbReference type="Proteomes" id="UP000186922"/>
    </source>
</evidence>
<dbReference type="InterPro" id="IPR019775">
    <property type="entry name" value="WD40_repeat_CS"/>
</dbReference>
<feature type="repeat" description="WD" evidence="3">
    <location>
        <begin position="477"/>
        <end position="524"/>
    </location>
</feature>
<keyword evidence="1 3" id="KW-0853">WD repeat</keyword>
<dbReference type="PROSITE" id="PS00678">
    <property type="entry name" value="WD_REPEATS_1"/>
    <property type="match status" value="1"/>
</dbReference>